<organism evidence="6 7">
    <name type="scientific">Rotaria sordida</name>
    <dbReference type="NCBI Taxonomy" id="392033"/>
    <lineage>
        <taxon>Eukaryota</taxon>
        <taxon>Metazoa</taxon>
        <taxon>Spiralia</taxon>
        <taxon>Gnathifera</taxon>
        <taxon>Rotifera</taxon>
        <taxon>Eurotatoria</taxon>
        <taxon>Bdelloidea</taxon>
        <taxon>Philodinida</taxon>
        <taxon>Philodinidae</taxon>
        <taxon>Rotaria</taxon>
    </lineage>
</organism>
<dbReference type="InterPro" id="IPR011990">
    <property type="entry name" value="TPR-like_helical_dom_sf"/>
</dbReference>
<evidence type="ECO:0000313" key="6">
    <source>
        <dbReference type="EMBL" id="CAF0902794.1"/>
    </source>
</evidence>
<dbReference type="Gene3D" id="1.25.40.10">
    <property type="entry name" value="Tetratricopeptide repeat domain"/>
    <property type="match status" value="4"/>
</dbReference>
<proteinExistence type="predicted"/>
<dbReference type="Pfam" id="PF13374">
    <property type="entry name" value="TPR_10"/>
    <property type="match status" value="1"/>
</dbReference>
<dbReference type="OrthoDB" id="10022528at2759"/>
<comment type="caution">
    <text evidence="6">The sequence shown here is derived from an EMBL/GenBank/DDBJ whole genome shotgun (WGS) entry which is preliminary data.</text>
</comment>
<feature type="repeat" description="TPR" evidence="3">
    <location>
        <begin position="523"/>
        <end position="556"/>
    </location>
</feature>
<feature type="region of interest" description="Disordered" evidence="4">
    <location>
        <begin position="1"/>
        <end position="34"/>
    </location>
</feature>
<sequence>MPREGSNLQENFEQRRPIPTGMSNSFNPSMSQRAKTPLPAINKHQNIKPVAVVPSKNMSSIINDSIHDETDLVLPTKVFQAKKTSVKDLSQALCSYLWFRRIKEIFLVMGKQNNAFTRFDMELARNDMIQTCEQYIESERPKMSGINLSKPEQDKLNRWKHKRLYGETFRMSYFRKETDSGEKTVKVQTFTQTELSSGEAPNFDNAIWWYSCNEAPIFDQMNNILRLENFELLMCHRYYISDLCQMIERSYIQNRVSQKQIVYRADKLSVTDFEIIKQSTTQKDARITINGFISTSRNEKISLEYAADKLKKKRANDIVIMYEITIDPVIPCSAYADIQSISFHPREEEVLFNMGSTFQIDSLGDDPNNPDIKRIKLTARDFNLTLLDEMKAKVKQASQATLSILLVRYMIELGEDRVCKRYLSQLIESKQLENDPNLVAVYNCLGTIHSRQALYGEALEYYRKALNTQVRLQFSNNNALAEIFNNIGQTHLGLNQLEEAKQNLEEGIRIQKREPKHSQQHLASLYCNLGQVAYAQRDWNEAESHFESAYDLYNQSSKISHDALEKRLLKADLCIAFGHLKSVKNCKNPTEATEKFNEALKIYECILPLSHPKVAEAHIDIVCEYTRNKNYQAVINYQDEHFLSLLKDYENKYTTSQLDLANLYANIGACFAHQKEFNKAMEIWKKGLEHEQKVFFDELLSSARVSKIQQSIRIVESAYRTALEYYLSNTDAPKEYLAILYAKMYSYDKVLEILRGQSSFLLANVCVSQRNLKGSMIVYKRILELEKPDTTLLIALLLRILTVRKITSNEEPITELLRIENSLKTVADNEAIRLRMIINDYLAESYLAEDNYKSALECSQTSFELKQRLYSSYHPSLIRNYQLVASCNFQQKDYKNAVQYYEKAIEIQMDNMSSGHPKIRANYFLMGDCYCRMDKLELATEFYDQAQAPNESENDDEKETEQDIKALLRMYSHLSEVLAQQKDFTTASIHQQTRIDTLKEILPTFIVELLEDEEATNITMEQLQTVVKSRLGLTNSNTFAQVLRNFVFIRLCLARTLLQAEEDTDDDEDATDLFEQAIELQLKLTLFESNDEQDLTYWYEELGNAYDKLYSSMKETTRDNLIKALEETTNSDRQRSIEFRLGNLYYDEENFTEADRYWKSALEKVKDDQTTIKTVIQKLIEKNKVNLSNSKANSDGDDEEEEEEEEEEEKEEEKEEKEDEEQDVNERHVQSAKSQRRLSTKSFIDKEKLEEIAQAYLDLNDDRMALKYFKRHISKLEETLTPTWSQTEFQSEQLPMIKLFYSFLTEAIHSLSNSTQIPDKNIWINLLQAYMKTFTIAVRMADSFDQVSGSMMAMFDICQKLYEVPNNLITLFDLIFKNELSDDLQWNPLADLIPPAESIIMFMKIGQYHLSNQDWTKALHIYRLLQDNIHKQVILQCAINYGILKLLESYIVVDEEYRPNIMVVDIHSSSIPIFDRIILCRLIISYMTEMENNEGTSQFKKELVNLQKEVWTNITLKETDGIGQTLIKFDQSTLACWYWTEVQTLYNETLPNSIVTRLYSTDSTFEQIYRAVQEMNNDLYNNIISLVQSYEKMSEYEEKGECIDDACQSLEKAIVIWKKIPLFKERFQQLQMKVEKLKTE</sequence>
<reference evidence="6" key="1">
    <citation type="submission" date="2021-02" db="EMBL/GenBank/DDBJ databases">
        <authorList>
            <person name="Nowell W R."/>
        </authorList>
    </citation>
    <scope>NUCLEOTIDE SEQUENCE</scope>
</reference>
<evidence type="ECO:0000313" key="7">
    <source>
        <dbReference type="Proteomes" id="UP000663882"/>
    </source>
</evidence>
<dbReference type="Pfam" id="PF13424">
    <property type="entry name" value="TPR_12"/>
    <property type="match status" value="2"/>
</dbReference>
<protein>
    <recommendedName>
        <fullName evidence="5">ADP ribosyltransferase domain-containing protein</fullName>
    </recommendedName>
</protein>
<evidence type="ECO:0000256" key="3">
    <source>
        <dbReference type="PROSITE-ProRule" id="PRU00339"/>
    </source>
</evidence>
<dbReference type="EMBL" id="CAJNOO010000316">
    <property type="protein sequence ID" value="CAF0902794.1"/>
    <property type="molecule type" value="Genomic_DNA"/>
</dbReference>
<feature type="region of interest" description="Disordered" evidence="4">
    <location>
        <begin position="1187"/>
        <end position="1233"/>
    </location>
</feature>
<name>A0A813ZSW2_9BILA</name>
<dbReference type="InterPro" id="IPR003540">
    <property type="entry name" value="ADP-ribosyltransferase"/>
</dbReference>
<feature type="repeat" description="TPR" evidence="3">
    <location>
        <begin position="439"/>
        <end position="472"/>
    </location>
</feature>
<dbReference type="SUPFAM" id="SSF48452">
    <property type="entry name" value="TPR-like"/>
    <property type="match status" value="5"/>
</dbReference>
<dbReference type="InterPro" id="IPR019734">
    <property type="entry name" value="TPR_rpt"/>
</dbReference>
<dbReference type="Pfam" id="PF03496">
    <property type="entry name" value="ADPrib_exo_Tox"/>
    <property type="match status" value="1"/>
</dbReference>
<dbReference type="Gene3D" id="3.90.176.10">
    <property type="entry name" value="Toxin ADP-ribosyltransferase, Chain A, domain 1"/>
    <property type="match status" value="1"/>
</dbReference>
<feature type="repeat" description="TPR" evidence="3">
    <location>
        <begin position="481"/>
        <end position="514"/>
    </location>
</feature>
<keyword evidence="2 3" id="KW-0802">TPR repeat</keyword>
<dbReference type="SUPFAM" id="SSF56399">
    <property type="entry name" value="ADP-ribosylation"/>
    <property type="match status" value="1"/>
</dbReference>
<dbReference type="PROSITE" id="PS50005">
    <property type="entry name" value="TPR"/>
    <property type="match status" value="5"/>
</dbReference>
<dbReference type="SMART" id="SM00028">
    <property type="entry name" value="TPR"/>
    <property type="match status" value="10"/>
</dbReference>
<feature type="repeat" description="TPR" evidence="3">
    <location>
        <begin position="661"/>
        <end position="694"/>
    </location>
</feature>
<accession>A0A813ZSW2</accession>
<keyword evidence="1" id="KW-0677">Repeat</keyword>
<dbReference type="PANTHER" id="PTHR45641">
    <property type="entry name" value="TETRATRICOPEPTIDE REPEAT PROTEIN (AFU_ORTHOLOGUE AFUA_6G03870)"/>
    <property type="match status" value="1"/>
</dbReference>
<evidence type="ECO:0000259" key="5">
    <source>
        <dbReference type="Pfam" id="PF03496"/>
    </source>
</evidence>
<gene>
    <name evidence="6" type="ORF">RFH988_LOCUS9074</name>
</gene>
<dbReference type="PANTHER" id="PTHR45641:SF19">
    <property type="entry name" value="NEPHROCYSTIN-3"/>
    <property type="match status" value="1"/>
</dbReference>
<dbReference type="Proteomes" id="UP000663882">
    <property type="component" value="Unassembled WGS sequence"/>
</dbReference>
<evidence type="ECO:0000256" key="2">
    <source>
        <dbReference type="ARBA" id="ARBA00022803"/>
    </source>
</evidence>
<feature type="compositionally biased region" description="Polar residues" evidence="4">
    <location>
        <begin position="21"/>
        <end position="34"/>
    </location>
</feature>
<feature type="compositionally biased region" description="Acidic residues" evidence="4">
    <location>
        <begin position="1195"/>
        <end position="1223"/>
    </location>
</feature>
<feature type="domain" description="ADP ribosyltransferase" evidence="5">
    <location>
        <begin position="220"/>
        <end position="381"/>
    </location>
</feature>
<feature type="repeat" description="TPR" evidence="3">
    <location>
        <begin position="878"/>
        <end position="911"/>
    </location>
</feature>
<evidence type="ECO:0000256" key="1">
    <source>
        <dbReference type="ARBA" id="ARBA00022737"/>
    </source>
</evidence>
<feature type="compositionally biased region" description="Polar residues" evidence="4">
    <location>
        <begin position="1"/>
        <end position="11"/>
    </location>
</feature>
<dbReference type="PROSITE" id="PS51996">
    <property type="entry name" value="TR_MART"/>
    <property type="match status" value="1"/>
</dbReference>
<evidence type="ECO:0000256" key="4">
    <source>
        <dbReference type="SAM" id="MobiDB-lite"/>
    </source>
</evidence>